<dbReference type="STRING" id="1452487.AVW16_12750"/>
<name>A0A165F2J1_9NEIS</name>
<comment type="caution">
    <text evidence="2">The sequence shown here is derived from an EMBL/GenBank/DDBJ whole genome shotgun (WGS) entry which is preliminary data.</text>
</comment>
<gene>
    <name evidence="2" type="ORF">AVW16_12750</name>
</gene>
<reference evidence="3" key="1">
    <citation type="submission" date="2016-01" db="EMBL/GenBank/DDBJ databases">
        <title>Draft genome of Chromobacterium sp. F49.</title>
        <authorList>
            <person name="Hong K.W."/>
        </authorList>
    </citation>
    <scope>NUCLEOTIDE SEQUENCE [LARGE SCALE GENOMIC DNA]</scope>
    <source>
        <strain evidence="3">CN10</strain>
    </source>
</reference>
<dbReference type="Proteomes" id="UP000076625">
    <property type="component" value="Unassembled WGS sequence"/>
</dbReference>
<feature type="signal peptide" evidence="1">
    <location>
        <begin position="1"/>
        <end position="20"/>
    </location>
</feature>
<dbReference type="EMBL" id="LQQU01000029">
    <property type="protein sequence ID" value="KZE30259.1"/>
    <property type="molecule type" value="Genomic_DNA"/>
</dbReference>
<proteinExistence type="predicted"/>
<keyword evidence="3" id="KW-1185">Reference proteome</keyword>
<evidence type="ECO:0000256" key="1">
    <source>
        <dbReference type="SAM" id="SignalP"/>
    </source>
</evidence>
<accession>A0A165F2J1</accession>
<dbReference type="OrthoDB" id="9812708at2"/>
<dbReference type="RefSeq" id="WP_066613267.1">
    <property type="nucleotide sequence ID" value="NZ_LQQU01000029.1"/>
</dbReference>
<dbReference type="AlphaFoldDB" id="A0A165F2J1"/>
<feature type="chain" id="PRO_5007857525" evidence="1">
    <location>
        <begin position="21"/>
        <end position="224"/>
    </location>
</feature>
<organism evidence="2 3">
    <name type="scientific">Crenobacter luteus</name>
    <dbReference type="NCBI Taxonomy" id="1452487"/>
    <lineage>
        <taxon>Bacteria</taxon>
        <taxon>Pseudomonadati</taxon>
        <taxon>Pseudomonadota</taxon>
        <taxon>Betaproteobacteria</taxon>
        <taxon>Neisseriales</taxon>
        <taxon>Neisseriaceae</taxon>
        <taxon>Crenobacter</taxon>
    </lineage>
</organism>
<evidence type="ECO:0000313" key="3">
    <source>
        <dbReference type="Proteomes" id="UP000076625"/>
    </source>
</evidence>
<evidence type="ECO:0000313" key="2">
    <source>
        <dbReference type="EMBL" id="KZE30259.1"/>
    </source>
</evidence>
<protein>
    <submittedName>
        <fullName evidence="2">Uncharacterized protein</fullName>
    </submittedName>
</protein>
<keyword evidence="1" id="KW-0732">Signal</keyword>
<sequence length="224" mass="24529">MRAWWIFCAALAGAAPAAFAAADSLVGDYVLDAPGASGARLTLKPDARFEFVRGDIVGDLGLRGGWRREGDEVVLDAGRPASFEPFSLRSQSRAPGERLEVRVDFPDGRPAPGIRVRLETETGPVEGATDENGTLLVPLQAVVHEIVLVHYQFPERHFPTLVGRFAGRAGKNRYHFRLNPEPFSHAVFGGRRLRVDDDRLIWPHEGGDHSIYQRAPEAGAKTPS</sequence>